<feature type="domain" description="SnoaL-like" evidence="1">
    <location>
        <begin position="255"/>
        <end position="357"/>
    </location>
</feature>
<dbReference type="InterPro" id="IPR032710">
    <property type="entry name" value="NTF2-like_dom_sf"/>
</dbReference>
<dbReference type="SUPFAM" id="SSF53335">
    <property type="entry name" value="S-adenosyl-L-methionine-dependent methyltransferases"/>
    <property type="match status" value="1"/>
</dbReference>
<evidence type="ECO:0000313" key="2">
    <source>
        <dbReference type="EMBL" id="GGK76797.1"/>
    </source>
</evidence>
<dbReference type="AlphaFoldDB" id="A0A8J3FM57"/>
<evidence type="ECO:0000313" key="3">
    <source>
        <dbReference type="Proteomes" id="UP000656042"/>
    </source>
</evidence>
<proteinExistence type="predicted"/>
<name>A0A8J3FM57_9ACTN</name>
<dbReference type="SUPFAM" id="SSF54427">
    <property type="entry name" value="NTF2-like"/>
    <property type="match status" value="1"/>
</dbReference>
<dbReference type="Gene3D" id="3.10.450.50">
    <property type="match status" value="1"/>
</dbReference>
<sequence>MRTTDLVAEAATSWLSSRLTEVPDADRSLVRRRLRDDHASPLDYDDVHEPFAAEFLLVNFRKCAAVLAAARPAVASTVVDIGCGSGAAAAAALAYVFDAGHRAVQLHLFDRSKRQLDLAVELVETVAERLKVEWPTFAVEIHRRDGDWPADRLPEVAAPAMVLASHVLTENRTHTEDFLDQAASLAGPRGSLTVIERGDDRLWTALDGPVAESVLVRRTGRVEVPARTADGVERTWATRWVTFERSAHPACEAAVRGYLTAWRKRDPDRLADVFTEDALYRDKPFKPPIEGLAGIQEYWRAEVTSQRDVTVTVHSIAYRPDGALFEWRARLDRGEDTVKVVYGFMTIEVDESGKIWELRECYRSQRETRDPAVGPRPGDR</sequence>
<gene>
    <name evidence="2" type="ORF">GCM10012284_08450</name>
</gene>
<organism evidence="2 3">
    <name type="scientific">Mangrovihabitans endophyticus</name>
    <dbReference type="NCBI Taxonomy" id="1751298"/>
    <lineage>
        <taxon>Bacteria</taxon>
        <taxon>Bacillati</taxon>
        <taxon>Actinomycetota</taxon>
        <taxon>Actinomycetes</taxon>
        <taxon>Micromonosporales</taxon>
        <taxon>Micromonosporaceae</taxon>
        <taxon>Mangrovihabitans</taxon>
    </lineage>
</organism>
<accession>A0A8J3FM57</accession>
<dbReference type="InterPro" id="IPR029063">
    <property type="entry name" value="SAM-dependent_MTases_sf"/>
</dbReference>
<protein>
    <recommendedName>
        <fullName evidence="1">SnoaL-like domain-containing protein</fullName>
    </recommendedName>
</protein>
<dbReference type="Proteomes" id="UP000656042">
    <property type="component" value="Unassembled WGS sequence"/>
</dbReference>
<dbReference type="InterPro" id="IPR037401">
    <property type="entry name" value="SnoaL-like"/>
</dbReference>
<keyword evidence="3" id="KW-1185">Reference proteome</keyword>
<dbReference type="RefSeq" id="WP_189077645.1">
    <property type="nucleotide sequence ID" value="NZ_BMMX01000001.1"/>
</dbReference>
<dbReference type="Gene3D" id="3.40.50.150">
    <property type="entry name" value="Vaccinia Virus protein VP39"/>
    <property type="match status" value="1"/>
</dbReference>
<evidence type="ECO:0000259" key="1">
    <source>
        <dbReference type="Pfam" id="PF12680"/>
    </source>
</evidence>
<reference evidence="2" key="1">
    <citation type="journal article" date="2014" name="Int. J. Syst. Evol. Microbiol.">
        <title>Complete genome sequence of Corynebacterium casei LMG S-19264T (=DSM 44701T), isolated from a smear-ripened cheese.</title>
        <authorList>
            <consortium name="US DOE Joint Genome Institute (JGI-PGF)"/>
            <person name="Walter F."/>
            <person name="Albersmeier A."/>
            <person name="Kalinowski J."/>
            <person name="Ruckert C."/>
        </authorList>
    </citation>
    <scope>NUCLEOTIDE SEQUENCE</scope>
    <source>
        <strain evidence="2">CGMCC 4.7299</strain>
    </source>
</reference>
<comment type="caution">
    <text evidence="2">The sequence shown here is derived from an EMBL/GenBank/DDBJ whole genome shotgun (WGS) entry which is preliminary data.</text>
</comment>
<dbReference type="Pfam" id="PF12680">
    <property type="entry name" value="SnoaL_2"/>
    <property type="match status" value="1"/>
</dbReference>
<dbReference type="EMBL" id="BMMX01000001">
    <property type="protein sequence ID" value="GGK76797.1"/>
    <property type="molecule type" value="Genomic_DNA"/>
</dbReference>
<reference evidence="2" key="2">
    <citation type="submission" date="2020-09" db="EMBL/GenBank/DDBJ databases">
        <authorList>
            <person name="Sun Q."/>
            <person name="Zhou Y."/>
        </authorList>
    </citation>
    <scope>NUCLEOTIDE SEQUENCE</scope>
    <source>
        <strain evidence="2">CGMCC 4.7299</strain>
    </source>
</reference>